<protein>
    <submittedName>
        <fullName evidence="1">Uncharacterized protein</fullName>
    </submittedName>
</protein>
<proteinExistence type="predicted"/>
<organism evidence="1 2">
    <name type="scientific">Ganoderma sinense ZZ0214-1</name>
    <dbReference type="NCBI Taxonomy" id="1077348"/>
    <lineage>
        <taxon>Eukaryota</taxon>
        <taxon>Fungi</taxon>
        <taxon>Dikarya</taxon>
        <taxon>Basidiomycota</taxon>
        <taxon>Agaricomycotina</taxon>
        <taxon>Agaricomycetes</taxon>
        <taxon>Polyporales</taxon>
        <taxon>Polyporaceae</taxon>
        <taxon>Ganoderma</taxon>
    </lineage>
</organism>
<dbReference type="EMBL" id="AYKW01000030">
    <property type="protein sequence ID" value="PIL28026.1"/>
    <property type="molecule type" value="Genomic_DNA"/>
</dbReference>
<gene>
    <name evidence="1" type="ORF">GSI_09877</name>
</gene>
<reference evidence="1 2" key="1">
    <citation type="journal article" date="2015" name="Sci. Rep.">
        <title>Chromosome-level genome map provides insights into diverse defense mechanisms in the medicinal fungus Ganoderma sinense.</title>
        <authorList>
            <person name="Zhu Y."/>
            <person name="Xu J."/>
            <person name="Sun C."/>
            <person name="Zhou S."/>
            <person name="Xu H."/>
            <person name="Nelson D.R."/>
            <person name="Qian J."/>
            <person name="Song J."/>
            <person name="Luo H."/>
            <person name="Xiang L."/>
            <person name="Li Y."/>
            <person name="Xu Z."/>
            <person name="Ji A."/>
            <person name="Wang L."/>
            <person name="Lu S."/>
            <person name="Hayward A."/>
            <person name="Sun W."/>
            <person name="Li X."/>
            <person name="Schwartz D.C."/>
            <person name="Wang Y."/>
            <person name="Chen S."/>
        </authorList>
    </citation>
    <scope>NUCLEOTIDE SEQUENCE [LARGE SCALE GENOMIC DNA]</scope>
    <source>
        <strain evidence="1 2">ZZ0214-1</strain>
    </source>
</reference>
<comment type="caution">
    <text evidence="1">The sequence shown here is derived from an EMBL/GenBank/DDBJ whole genome shotgun (WGS) entry which is preliminary data.</text>
</comment>
<evidence type="ECO:0000313" key="2">
    <source>
        <dbReference type="Proteomes" id="UP000230002"/>
    </source>
</evidence>
<keyword evidence="2" id="KW-1185">Reference proteome</keyword>
<name>A0A2G8S2N1_9APHY</name>
<dbReference type="AlphaFoldDB" id="A0A2G8S2N1"/>
<sequence>MPGTSVAILDASFNFDHVGAALGTRHASSFSFSYLLRRAIQPHSTDRIFFCFCVSTGSRTLARPPGRGARRCHPEPSLASRFAPGLSPQRQNFPETVVSPIFLILTEHPLVLAAHLCQFGYSNEPGELHEA</sequence>
<evidence type="ECO:0000313" key="1">
    <source>
        <dbReference type="EMBL" id="PIL28026.1"/>
    </source>
</evidence>
<accession>A0A2G8S2N1</accession>
<dbReference type="Proteomes" id="UP000230002">
    <property type="component" value="Unassembled WGS sequence"/>
</dbReference>